<gene>
    <name evidence="1" type="ORF">SAMN04487977_1212</name>
</gene>
<accession>A0A1H9K1K5</accession>
<reference evidence="1 2" key="1">
    <citation type="submission" date="2016-10" db="EMBL/GenBank/DDBJ databases">
        <authorList>
            <person name="de Groot N.N."/>
        </authorList>
    </citation>
    <scope>NUCLEOTIDE SEQUENCE [LARGE SCALE GENOMIC DNA]</scope>
    <source>
        <strain evidence="1 2">B25</strain>
    </source>
</reference>
<dbReference type="AlphaFoldDB" id="A0A1H9K1K5"/>
<evidence type="ECO:0000313" key="1">
    <source>
        <dbReference type="EMBL" id="SEQ92857.1"/>
    </source>
</evidence>
<keyword evidence="2" id="KW-1185">Reference proteome</keyword>
<protein>
    <submittedName>
        <fullName evidence="1">Uncharacterized protein</fullName>
    </submittedName>
</protein>
<name>A0A1H9K1K5_9SPIR</name>
<organism evidence="1 2">
    <name type="scientific">Treponema bryantii</name>
    <dbReference type="NCBI Taxonomy" id="163"/>
    <lineage>
        <taxon>Bacteria</taxon>
        <taxon>Pseudomonadati</taxon>
        <taxon>Spirochaetota</taxon>
        <taxon>Spirochaetia</taxon>
        <taxon>Spirochaetales</taxon>
        <taxon>Treponemataceae</taxon>
        <taxon>Treponema</taxon>
    </lineage>
</organism>
<dbReference type="RefSeq" id="WP_074645765.1">
    <property type="nucleotide sequence ID" value="NZ_FOFU01000021.1"/>
</dbReference>
<proteinExistence type="predicted"/>
<dbReference type="Proteomes" id="UP000182360">
    <property type="component" value="Unassembled WGS sequence"/>
</dbReference>
<sequence>MIVDEMMHNLYKISGGTLLHIFWGNDLEILCKMDLKYESSNCLEEDDPNYKEFYACCVEITKIIKSNDLFDKKEGDFIEVSIDNEPSRIELEDGTLVWEKNKI</sequence>
<evidence type="ECO:0000313" key="2">
    <source>
        <dbReference type="Proteomes" id="UP000182360"/>
    </source>
</evidence>
<dbReference type="EMBL" id="FOFU01000021">
    <property type="protein sequence ID" value="SEQ92857.1"/>
    <property type="molecule type" value="Genomic_DNA"/>
</dbReference>